<reference evidence="2 3" key="1">
    <citation type="submission" date="2021-06" db="EMBL/GenBank/DDBJ databases">
        <title>Genome sequence of Babesia caballi.</title>
        <authorList>
            <person name="Yamagishi J."/>
            <person name="Kidaka T."/>
            <person name="Ochi A."/>
        </authorList>
    </citation>
    <scope>NUCLEOTIDE SEQUENCE [LARGE SCALE GENOMIC DNA]</scope>
    <source>
        <strain evidence="2">USDA-D6B2</strain>
    </source>
</reference>
<evidence type="ECO:0000313" key="2">
    <source>
        <dbReference type="EMBL" id="GIX60857.1"/>
    </source>
</evidence>
<dbReference type="AlphaFoldDB" id="A0AAV4LM94"/>
<organism evidence="2 3">
    <name type="scientific">Babesia caballi</name>
    <dbReference type="NCBI Taxonomy" id="5871"/>
    <lineage>
        <taxon>Eukaryota</taxon>
        <taxon>Sar</taxon>
        <taxon>Alveolata</taxon>
        <taxon>Apicomplexa</taxon>
        <taxon>Aconoidasida</taxon>
        <taxon>Piroplasmida</taxon>
        <taxon>Babesiidae</taxon>
        <taxon>Babesia</taxon>
    </lineage>
</organism>
<proteinExistence type="predicted"/>
<accession>A0AAV4LM94</accession>
<dbReference type="RefSeq" id="XP_067712928.1">
    <property type="nucleotide sequence ID" value="XM_067856827.1"/>
</dbReference>
<feature type="region of interest" description="Disordered" evidence="1">
    <location>
        <begin position="542"/>
        <end position="565"/>
    </location>
</feature>
<name>A0AAV4LM94_BABCB</name>
<dbReference type="Proteomes" id="UP001497744">
    <property type="component" value="Unassembled WGS sequence"/>
</dbReference>
<feature type="compositionally biased region" description="Basic and acidic residues" evidence="1">
    <location>
        <begin position="542"/>
        <end position="553"/>
    </location>
</feature>
<protein>
    <submittedName>
        <fullName evidence="2">Cysteine desulfurase</fullName>
    </submittedName>
</protein>
<gene>
    <name evidence="2" type="ORF">BcabD6B2_02920</name>
</gene>
<feature type="compositionally biased region" description="Basic and acidic residues" evidence="1">
    <location>
        <begin position="638"/>
        <end position="659"/>
    </location>
</feature>
<evidence type="ECO:0000256" key="1">
    <source>
        <dbReference type="SAM" id="MobiDB-lite"/>
    </source>
</evidence>
<feature type="region of interest" description="Disordered" evidence="1">
    <location>
        <begin position="638"/>
        <end position="690"/>
    </location>
</feature>
<evidence type="ECO:0000313" key="3">
    <source>
        <dbReference type="Proteomes" id="UP001497744"/>
    </source>
</evidence>
<sequence>MVEVCKSHGRLRLVKHVRARNATPPLAPAKTAHRVVALRYRERTVRLPEDVEVGGPQAAPNAHYRLPVAPQDPQHLRRVARVAVGKQRHLQRNVVHLLDVPLDVFDAARQHHVPLLVDVGRPLRVGQADHRVPARLQTQVCPHDARLPLVVLAEVHEAHTRLVEGLDAARHLLRVQPLVRRHPQQDRVLQTRTHHVADAPLHDPLLRRLGYGGPRLGAPVVLLELLEPAVDALPAHLHVDGRRGLQIHVLALPPPLRLGSLHAEDRGRVEVRHQQVELLQVNRLVRVREGHHARGDPLHVEILELALHQPVDAQDLALLVVVVVEVPLQQHLQLSLGEHLHDLLARVAEEKEQQLTVGPVRLVDEHHEPHQPVPAAEGALQPDGAREGAEAVGEVAEHFVREHPHVGVDQLGRQPEERERLVARELRDRHGEGERQQLRQAPPLVLVVEPHVLLAVLRRVREYVQNHQVLAARVDQPAHGGLPEAPVVLQRHVSRVVAQDRGLVKHVVLRLHIRRQRLFHVVALDDGNFLQRRAPLRQHAHVVDEAQQSDRRQHPQQAPRAVQPSPQHLVQLLQVVHQRDLVGVHVAVYRARLGVAAERRGAGAGQLRRDVHRQPLFVVPVEQALELHVAPDVRQLHHRLEPREGEAHQQRRDREEHRPPARQPVRQHVQQRHQRRQPQLAVQKRPQLGQHRVALRHKGPIHELYVRLRLAHVGAHLAELLQVLAQFQVAVSVAAHNQPAVAREHIPHFQLEDVARHQHVRRQPLPLSVAVHWDQHRVGRVEVKPLLLELRVYRRADIGAERIQNVPHSLRHSRVPYSVRHHFDEDVEPEPGEEEHEVNDTRDSILLRFGGDKRQSPEKLDCAETQVLSDERLDRQPNVGPLFMLLKRFLNVTLYSLTQTEEAG</sequence>
<keyword evidence="3" id="KW-1185">Reference proteome</keyword>
<comment type="caution">
    <text evidence="2">The sequence shown here is derived from an EMBL/GenBank/DDBJ whole genome shotgun (WGS) entry which is preliminary data.</text>
</comment>
<dbReference type="EMBL" id="BPLF01000001">
    <property type="protein sequence ID" value="GIX60857.1"/>
    <property type="molecule type" value="Genomic_DNA"/>
</dbReference>
<dbReference type="GeneID" id="94192340"/>